<dbReference type="Proteomes" id="UP000198211">
    <property type="component" value="Unassembled WGS sequence"/>
</dbReference>
<sequence>MPFRNVLPSDVHEFNSGDTCGWVVSDYVIEQLDADTAVLRRGLSDLFIWTFLQNENGMVYKLVKPIYDLKQAASAWNKIIHRVDLRNGLKSCGQINVFMIIAAKIIEEIHDVKKALKKAYKMKELRTSKFILGMEIYHVKNDGTLMIKHTRYIDGIMKQFGQLIFKATYGQPMRSPGTVEERTEIQSKPYRSLIGCLLYIPTCTRPDIAYTGPSRTLGCNIGVRLSECYAMNPTRKHGIMYKKQKNGLKVEVFTDADG</sequence>
<evidence type="ECO:0000313" key="3">
    <source>
        <dbReference type="Proteomes" id="UP000198211"/>
    </source>
</evidence>
<accession>A0A225X2T8</accession>
<comment type="caution">
    <text evidence="2">The sequence shown here is derived from an EMBL/GenBank/DDBJ whole genome shotgun (WGS) entry which is preliminary data.</text>
</comment>
<reference evidence="3" key="1">
    <citation type="submission" date="2017-03" db="EMBL/GenBank/DDBJ databases">
        <title>Phytopthora megakarya and P. palmivora, two closely related causual agents of cacao black pod achieved similar genome size and gene model numbers by different mechanisms.</title>
        <authorList>
            <person name="Ali S."/>
            <person name="Shao J."/>
            <person name="Larry D.J."/>
            <person name="Kronmiller B."/>
            <person name="Shen D."/>
            <person name="Strem M.D."/>
            <person name="Melnick R.L."/>
            <person name="Guiltinan M.J."/>
            <person name="Tyler B.M."/>
            <person name="Meinhardt L.W."/>
            <person name="Bailey B.A."/>
        </authorList>
    </citation>
    <scope>NUCLEOTIDE SEQUENCE [LARGE SCALE GENOMIC DNA]</scope>
    <source>
        <strain evidence="3">zdho120</strain>
    </source>
</reference>
<evidence type="ECO:0000313" key="2">
    <source>
        <dbReference type="EMBL" id="OWZ24424.1"/>
    </source>
</evidence>
<evidence type="ECO:0000259" key="1">
    <source>
        <dbReference type="Pfam" id="PF07727"/>
    </source>
</evidence>
<dbReference type="InterPro" id="IPR013103">
    <property type="entry name" value="RVT_2"/>
</dbReference>
<dbReference type="Pfam" id="PF07727">
    <property type="entry name" value="RVT_2"/>
    <property type="match status" value="1"/>
</dbReference>
<proteinExistence type="predicted"/>
<organism evidence="2 3">
    <name type="scientific">Phytophthora megakarya</name>
    <dbReference type="NCBI Taxonomy" id="4795"/>
    <lineage>
        <taxon>Eukaryota</taxon>
        <taxon>Sar</taxon>
        <taxon>Stramenopiles</taxon>
        <taxon>Oomycota</taxon>
        <taxon>Peronosporomycetes</taxon>
        <taxon>Peronosporales</taxon>
        <taxon>Peronosporaceae</taxon>
        <taxon>Phytophthora</taxon>
    </lineage>
</organism>
<dbReference type="STRING" id="4795.A0A225X2T8"/>
<dbReference type="EMBL" id="NBNE01000014">
    <property type="protein sequence ID" value="OWZ24424.1"/>
    <property type="molecule type" value="Genomic_DNA"/>
</dbReference>
<gene>
    <name evidence="2" type="ORF">PHMEG_000553</name>
</gene>
<name>A0A225X2T8_9STRA</name>
<feature type="domain" description="Reverse transcriptase Ty1/copia-type" evidence="1">
    <location>
        <begin position="24"/>
        <end position="161"/>
    </location>
</feature>
<dbReference type="OrthoDB" id="123721at2759"/>
<keyword evidence="3" id="KW-1185">Reference proteome</keyword>
<dbReference type="AlphaFoldDB" id="A0A225X2T8"/>
<protein>
    <recommendedName>
        <fullName evidence="1">Reverse transcriptase Ty1/copia-type domain-containing protein</fullName>
    </recommendedName>
</protein>